<dbReference type="GO" id="GO:0005886">
    <property type="term" value="C:plasma membrane"/>
    <property type="evidence" value="ECO:0007669"/>
    <property type="project" value="TreeGrafter"/>
</dbReference>
<dbReference type="AlphaFoldDB" id="A0A0W8E3P0"/>
<dbReference type="PANTHER" id="PTHR45772:SF7">
    <property type="entry name" value="AMINO ACID ABC TRANSPORTER ATP-BINDING PROTEIN"/>
    <property type="match status" value="1"/>
</dbReference>
<dbReference type="GO" id="GO:0016887">
    <property type="term" value="F:ATP hydrolysis activity"/>
    <property type="evidence" value="ECO:0007669"/>
    <property type="project" value="InterPro"/>
</dbReference>
<dbReference type="GO" id="GO:0015188">
    <property type="term" value="F:L-isoleucine transmembrane transporter activity"/>
    <property type="evidence" value="ECO:0007669"/>
    <property type="project" value="TreeGrafter"/>
</dbReference>
<dbReference type="SMART" id="SM00382">
    <property type="entry name" value="AAA"/>
    <property type="match status" value="1"/>
</dbReference>
<protein>
    <submittedName>
        <fullName evidence="5">Branched-chain amino acid transport atp-binding protein livg</fullName>
    </submittedName>
</protein>
<reference evidence="5" key="1">
    <citation type="journal article" date="2015" name="Proc. Natl. Acad. Sci. U.S.A.">
        <title>Networks of energetic and metabolic interactions define dynamics in microbial communities.</title>
        <authorList>
            <person name="Embree M."/>
            <person name="Liu J.K."/>
            <person name="Al-Bassam M.M."/>
            <person name="Zengler K."/>
        </authorList>
    </citation>
    <scope>NUCLEOTIDE SEQUENCE</scope>
</reference>
<dbReference type="EMBL" id="LNQE01001888">
    <property type="protein sequence ID" value="KUG03262.1"/>
    <property type="molecule type" value="Genomic_DNA"/>
</dbReference>
<dbReference type="InterPro" id="IPR003593">
    <property type="entry name" value="AAA+_ATPase"/>
</dbReference>
<dbReference type="PROSITE" id="PS00211">
    <property type="entry name" value="ABC_TRANSPORTER_1"/>
    <property type="match status" value="1"/>
</dbReference>
<dbReference type="InterPro" id="IPR051120">
    <property type="entry name" value="ABC_AA/LPS_Transport"/>
</dbReference>
<dbReference type="PROSITE" id="PS50893">
    <property type="entry name" value="ABC_TRANSPORTER_2"/>
    <property type="match status" value="1"/>
</dbReference>
<evidence type="ECO:0000256" key="2">
    <source>
        <dbReference type="ARBA" id="ARBA00022741"/>
    </source>
</evidence>
<keyword evidence="1" id="KW-0813">Transport</keyword>
<organism evidence="5">
    <name type="scientific">hydrocarbon metagenome</name>
    <dbReference type="NCBI Taxonomy" id="938273"/>
    <lineage>
        <taxon>unclassified sequences</taxon>
        <taxon>metagenomes</taxon>
        <taxon>ecological metagenomes</taxon>
    </lineage>
</organism>
<gene>
    <name evidence="5" type="ORF">ASZ90_019361</name>
</gene>
<accession>A0A0W8E3P0</accession>
<feature type="domain" description="ABC transporter" evidence="4">
    <location>
        <begin position="4"/>
        <end position="252"/>
    </location>
</feature>
<dbReference type="InterPro" id="IPR032823">
    <property type="entry name" value="BCA_ABC_TP_C"/>
</dbReference>
<dbReference type="FunFam" id="3.40.50.300:FF:000421">
    <property type="entry name" value="Branched-chain amino acid ABC transporter ATP-binding protein"/>
    <property type="match status" value="1"/>
</dbReference>
<dbReference type="GO" id="GO:0005524">
    <property type="term" value="F:ATP binding"/>
    <property type="evidence" value="ECO:0007669"/>
    <property type="project" value="UniProtKB-KW"/>
</dbReference>
<dbReference type="InterPro" id="IPR003439">
    <property type="entry name" value="ABC_transporter-like_ATP-bd"/>
</dbReference>
<evidence type="ECO:0000259" key="4">
    <source>
        <dbReference type="PROSITE" id="PS50893"/>
    </source>
</evidence>
<dbReference type="GO" id="GO:0015808">
    <property type="term" value="P:L-alanine transport"/>
    <property type="evidence" value="ECO:0007669"/>
    <property type="project" value="TreeGrafter"/>
</dbReference>
<evidence type="ECO:0000313" key="5">
    <source>
        <dbReference type="EMBL" id="KUG03262.1"/>
    </source>
</evidence>
<dbReference type="CDD" id="cd03219">
    <property type="entry name" value="ABC_Mj1267_LivG_branched"/>
    <property type="match status" value="1"/>
</dbReference>
<dbReference type="InterPro" id="IPR027417">
    <property type="entry name" value="P-loop_NTPase"/>
</dbReference>
<dbReference type="Pfam" id="PF00005">
    <property type="entry name" value="ABC_tran"/>
    <property type="match status" value="1"/>
</dbReference>
<dbReference type="GO" id="GO:1903805">
    <property type="term" value="P:L-valine import across plasma membrane"/>
    <property type="evidence" value="ECO:0007669"/>
    <property type="project" value="TreeGrafter"/>
</dbReference>
<sequence length="254" mass="27991">MGILTLEGVSQEFGGLLALDDVSLDVEDGRIFGIIGPNGAGKTTLFNIITGIYTPTAGKVKYKDGHINGRPPYDVARMGIGRTFQNIRLFNKLSVLDNVKVGSHGITRAGFFGALFGLPAERAEEKEITFRSCKLLEMVGLYEKRMEYADNLAYGEQRKLEIARALALKPSLLLLDEPAAGMNTPEKVSLMAFIKDIRDNENLTILLVEHDMNVVMNICEQIAVLDYGRKIADGPPEEVKNDEKVIQSYLGVEI</sequence>
<evidence type="ECO:0000256" key="1">
    <source>
        <dbReference type="ARBA" id="ARBA00022448"/>
    </source>
</evidence>
<dbReference type="GO" id="GO:0042941">
    <property type="term" value="P:D-alanine transmembrane transport"/>
    <property type="evidence" value="ECO:0007669"/>
    <property type="project" value="TreeGrafter"/>
</dbReference>
<keyword evidence="3 5" id="KW-0067">ATP-binding</keyword>
<name>A0A0W8E3P0_9ZZZZ</name>
<comment type="caution">
    <text evidence="5">The sequence shown here is derived from an EMBL/GenBank/DDBJ whole genome shotgun (WGS) entry which is preliminary data.</text>
</comment>
<evidence type="ECO:0000256" key="3">
    <source>
        <dbReference type="ARBA" id="ARBA00022840"/>
    </source>
</evidence>
<dbReference type="GO" id="GO:0005304">
    <property type="term" value="F:L-valine transmembrane transporter activity"/>
    <property type="evidence" value="ECO:0007669"/>
    <property type="project" value="TreeGrafter"/>
</dbReference>
<dbReference type="GO" id="GO:0015192">
    <property type="term" value="F:L-phenylalanine transmembrane transporter activity"/>
    <property type="evidence" value="ECO:0007669"/>
    <property type="project" value="TreeGrafter"/>
</dbReference>
<proteinExistence type="predicted"/>
<dbReference type="Pfam" id="PF12399">
    <property type="entry name" value="BCA_ABC_TP_C"/>
    <property type="match status" value="1"/>
</dbReference>
<keyword evidence="2" id="KW-0547">Nucleotide-binding</keyword>
<dbReference type="SUPFAM" id="SSF52540">
    <property type="entry name" value="P-loop containing nucleoside triphosphate hydrolases"/>
    <property type="match status" value="1"/>
</dbReference>
<dbReference type="Gene3D" id="3.40.50.300">
    <property type="entry name" value="P-loop containing nucleotide triphosphate hydrolases"/>
    <property type="match status" value="1"/>
</dbReference>
<dbReference type="PANTHER" id="PTHR45772">
    <property type="entry name" value="CONSERVED COMPONENT OF ABC TRANSPORTER FOR NATURAL AMINO ACIDS-RELATED"/>
    <property type="match status" value="1"/>
</dbReference>
<dbReference type="InterPro" id="IPR017871">
    <property type="entry name" value="ABC_transporter-like_CS"/>
</dbReference>
<dbReference type="GO" id="GO:1903806">
    <property type="term" value="P:L-isoleucine import across plasma membrane"/>
    <property type="evidence" value="ECO:0007669"/>
    <property type="project" value="TreeGrafter"/>
</dbReference>